<feature type="region of interest" description="Disordered" evidence="1">
    <location>
        <begin position="67"/>
        <end position="97"/>
    </location>
</feature>
<protein>
    <submittedName>
        <fullName evidence="2">Uncharacterized protein</fullName>
    </submittedName>
</protein>
<dbReference type="AlphaFoldDB" id="A0A151MB29"/>
<comment type="caution">
    <text evidence="2">The sequence shown here is derived from an EMBL/GenBank/DDBJ whole genome shotgun (WGS) entry which is preliminary data.</text>
</comment>
<evidence type="ECO:0000256" key="1">
    <source>
        <dbReference type="SAM" id="MobiDB-lite"/>
    </source>
</evidence>
<organism evidence="2 3">
    <name type="scientific">Alligator mississippiensis</name>
    <name type="common">American alligator</name>
    <dbReference type="NCBI Taxonomy" id="8496"/>
    <lineage>
        <taxon>Eukaryota</taxon>
        <taxon>Metazoa</taxon>
        <taxon>Chordata</taxon>
        <taxon>Craniata</taxon>
        <taxon>Vertebrata</taxon>
        <taxon>Euteleostomi</taxon>
        <taxon>Archelosauria</taxon>
        <taxon>Archosauria</taxon>
        <taxon>Crocodylia</taxon>
        <taxon>Alligatoridae</taxon>
        <taxon>Alligatorinae</taxon>
        <taxon>Alligator</taxon>
    </lineage>
</organism>
<gene>
    <name evidence="2" type="ORF">Y1Q_0000452</name>
</gene>
<evidence type="ECO:0000313" key="3">
    <source>
        <dbReference type="Proteomes" id="UP000050525"/>
    </source>
</evidence>
<keyword evidence="3" id="KW-1185">Reference proteome</keyword>
<reference evidence="2 3" key="1">
    <citation type="journal article" date="2012" name="Genome Biol.">
        <title>Sequencing three crocodilian genomes to illuminate the evolution of archosaurs and amniotes.</title>
        <authorList>
            <person name="St John J.A."/>
            <person name="Braun E.L."/>
            <person name="Isberg S.R."/>
            <person name="Miles L.G."/>
            <person name="Chong A.Y."/>
            <person name="Gongora J."/>
            <person name="Dalzell P."/>
            <person name="Moran C."/>
            <person name="Bed'hom B."/>
            <person name="Abzhanov A."/>
            <person name="Burgess S.C."/>
            <person name="Cooksey A.M."/>
            <person name="Castoe T.A."/>
            <person name="Crawford N.G."/>
            <person name="Densmore L.D."/>
            <person name="Drew J.C."/>
            <person name="Edwards S.V."/>
            <person name="Faircloth B.C."/>
            <person name="Fujita M.K."/>
            <person name="Greenwold M.J."/>
            <person name="Hoffmann F.G."/>
            <person name="Howard J.M."/>
            <person name="Iguchi T."/>
            <person name="Janes D.E."/>
            <person name="Khan S.Y."/>
            <person name="Kohno S."/>
            <person name="de Koning A.J."/>
            <person name="Lance S.L."/>
            <person name="McCarthy F.M."/>
            <person name="McCormack J.E."/>
            <person name="Merchant M.E."/>
            <person name="Peterson D.G."/>
            <person name="Pollock D.D."/>
            <person name="Pourmand N."/>
            <person name="Raney B.J."/>
            <person name="Roessler K.A."/>
            <person name="Sanford J.R."/>
            <person name="Sawyer R.H."/>
            <person name="Schmidt C.J."/>
            <person name="Triplett E.W."/>
            <person name="Tuberville T.D."/>
            <person name="Venegas-Anaya M."/>
            <person name="Howard J.T."/>
            <person name="Jarvis E.D."/>
            <person name="Guillette L.J.Jr."/>
            <person name="Glenn T.C."/>
            <person name="Green R.E."/>
            <person name="Ray D.A."/>
        </authorList>
    </citation>
    <scope>NUCLEOTIDE SEQUENCE [LARGE SCALE GENOMIC DNA]</scope>
    <source>
        <strain evidence="2">KSC_2009_1</strain>
    </source>
</reference>
<accession>A0A151MB29</accession>
<sequence>MTAVPSQWFASHHWGADPLSVVAASLPEFGTCWTRSFAQRQGAHGKTEKKTSIGSIKSPRRMSMLLLGPKPEAPRLGVRPIPSSGEEGILTPGQNGL</sequence>
<dbReference type="Proteomes" id="UP000050525">
    <property type="component" value="Unassembled WGS sequence"/>
</dbReference>
<evidence type="ECO:0000313" key="2">
    <source>
        <dbReference type="EMBL" id="KYO21736.1"/>
    </source>
</evidence>
<dbReference type="EMBL" id="AKHW03006283">
    <property type="protein sequence ID" value="KYO21736.1"/>
    <property type="molecule type" value="Genomic_DNA"/>
</dbReference>
<proteinExistence type="predicted"/>
<name>A0A151MB29_ALLMI</name>